<accession>A0AAW1R697</accession>
<protein>
    <submittedName>
        <fullName evidence="2">Uncharacterized protein</fullName>
    </submittedName>
</protein>
<name>A0AAW1R697_9CHLO</name>
<organism evidence="2 3">
    <name type="scientific">[Myrmecia] bisecta</name>
    <dbReference type="NCBI Taxonomy" id="41462"/>
    <lineage>
        <taxon>Eukaryota</taxon>
        <taxon>Viridiplantae</taxon>
        <taxon>Chlorophyta</taxon>
        <taxon>core chlorophytes</taxon>
        <taxon>Trebouxiophyceae</taxon>
        <taxon>Trebouxiales</taxon>
        <taxon>Trebouxiaceae</taxon>
        <taxon>Myrmecia</taxon>
    </lineage>
</organism>
<dbReference type="AlphaFoldDB" id="A0AAW1R697"/>
<dbReference type="EMBL" id="JALJOR010000001">
    <property type="protein sequence ID" value="KAK9829174.1"/>
    <property type="molecule type" value="Genomic_DNA"/>
</dbReference>
<keyword evidence="3" id="KW-1185">Reference proteome</keyword>
<comment type="caution">
    <text evidence="2">The sequence shown here is derived from an EMBL/GenBank/DDBJ whole genome shotgun (WGS) entry which is preliminary data.</text>
</comment>
<gene>
    <name evidence="2" type="ORF">WJX72_004311</name>
</gene>
<dbReference type="Proteomes" id="UP001489004">
    <property type="component" value="Unassembled WGS sequence"/>
</dbReference>
<proteinExistence type="inferred from homology"/>
<reference evidence="2 3" key="1">
    <citation type="journal article" date="2024" name="Nat. Commun.">
        <title>Phylogenomics reveals the evolutionary origins of lichenization in chlorophyte algae.</title>
        <authorList>
            <person name="Puginier C."/>
            <person name="Libourel C."/>
            <person name="Otte J."/>
            <person name="Skaloud P."/>
            <person name="Haon M."/>
            <person name="Grisel S."/>
            <person name="Petersen M."/>
            <person name="Berrin J.G."/>
            <person name="Delaux P.M."/>
            <person name="Dal Grande F."/>
            <person name="Keller J."/>
        </authorList>
    </citation>
    <scope>NUCLEOTIDE SEQUENCE [LARGE SCALE GENOMIC DNA]</scope>
    <source>
        <strain evidence="2 3">SAG 2043</strain>
    </source>
</reference>
<sequence length="568" mass="64466">MAHGSVGERFATDLPASFHAKGDYAQRLRTLTGDLELIVVGGWHLKGPTQQPAAQLSHTLTAQEDTTALARRIQASRLAKYEEFNRVGLETLKQLHIRMEREAKQREAEFQAMFEQLTRGRHAQDGIVGEMTELLASTQTAKDKKRQALYEEWNTKVFEKIQSRIAAELDARSTEDIENRLYEQYAQYLNTVNAKDGVFRDTIIESDYNPLESRRWAIRVPTGDIQDPLKRDLEKTMREKQLIGKRVRGPVPGKETLKVTMWDKLDATPSGHHMDKDGDYILKSMTKEELALRASHIHMDHYTYPRGNAYALAECPPGKLMVPPIGGRTDLFETLQMRGDPYAEHRADRDAWLVASWSEGKRMVDGPEVLRGRKDLSETLHQLSNPYQDQRTLGDQWLEAKGKRRVDGPEQHRGRKDLFGTIQQDATPVIKSHAVGDQYLEDMWFRGKRTDGVSDGCKGRRDLYAILHQRGVNPYRQGAAASEKVGDAWLEGRGKKLIPGAEHDNDMRHTLRGDNLALPPPHPKMNLNVSHLECKRTMHPMGTDPVRPLKTIFTASCLEAHGTVQPNK</sequence>
<evidence type="ECO:0000313" key="2">
    <source>
        <dbReference type="EMBL" id="KAK9829174.1"/>
    </source>
</evidence>
<dbReference type="InterPro" id="IPR040046">
    <property type="entry name" value="FAM228"/>
</dbReference>
<comment type="similarity">
    <text evidence="1">Belongs to the FAM228 family.</text>
</comment>
<dbReference type="PANTHER" id="PTHR28584">
    <property type="entry name" value="FAMILY WITH SEQUENCE SIMILARITY 228 MEMBER A"/>
    <property type="match status" value="1"/>
</dbReference>
<evidence type="ECO:0000313" key="3">
    <source>
        <dbReference type="Proteomes" id="UP001489004"/>
    </source>
</evidence>
<evidence type="ECO:0000256" key="1">
    <source>
        <dbReference type="ARBA" id="ARBA00007753"/>
    </source>
</evidence>
<dbReference type="PANTHER" id="PTHR28584:SF1">
    <property type="entry name" value="PROTEIN FAM228B"/>
    <property type="match status" value="1"/>
</dbReference>